<organism evidence="11 12">
    <name type="scientific">Cryptosporidium muris (strain RN66)</name>
    <dbReference type="NCBI Taxonomy" id="441375"/>
    <lineage>
        <taxon>Eukaryota</taxon>
        <taxon>Sar</taxon>
        <taxon>Alveolata</taxon>
        <taxon>Apicomplexa</taxon>
        <taxon>Conoidasida</taxon>
        <taxon>Coccidia</taxon>
        <taxon>Eucoccidiorida</taxon>
        <taxon>Eimeriorina</taxon>
        <taxon>Cryptosporidiidae</taxon>
        <taxon>Cryptosporidium</taxon>
    </lineage>
</organism>
<protein>
    <recommendedName>
        <fullName evidence="4">SUMO-activating enzyme subunit</fullName>
    </recommendedName>
</protein>
<keyword evidence="4 7" id="KW-0479">Metal-binding</keyword>
<dbReference type="PIRSF" id="PIRSF039133">
    <property type="entry name" value="SUMO_E1B"/>
    <property type="match status" value="1"/>
</dbReference>
<dbReference type="PANTHER" id="PTHR10953:SF5">
    <property type="entry name" value="SUMO-ACTIVATING ENZYME SUBUNIT 2"/>
    <property type="match status" value="1"/>
</dbReference>
<dbReference type="GO" id="GO:0046872">
    <property type="term" value="F:metal ion binding"/>
    <property type="evidence" value="ECO:0007669"/>
    <property type="project" value="UniProtKB-KW"/>
</dbReference>
<feature type="binding site" evidence="6">
    <location>
        <position position="76"/>
    </location>
    <ligand>
        <name>ATP</name>
        <dbReference type="ChEBI" id="CHEBI:30616"/>
    </ligand>
</feature>
<dbReference type="EMBL" id="DS989730">
    <property type="protein sequence ID" value="EEA06662.1"/>
    <property type="molecule type" value="Genomic_DNA"/>
</dbReference>
<dbReference type="GO" id="GO:0019948">
    <property type="term" value="F:SUMO activating enzyme activity"/>
    <property type="evidence" value="ECO:0007669"/>
    <property type="project" value="UniProtKB-UniRule"/>
</dbReference>
<feature type="domain" description="Ubiquitin-activating enzyme SCCH" evidence="9">
    <location>
        <begin position="326"/>
        <end position="377"/>
    </location>
</feature>
<dbReference type="InterPro" id="IPR000594">
    <property type="entry name" value="ThiF_NAD_FAD-bd"/>
</dbReference>
<dbReference type="SUPFAM" id="SSF69572">
    <property type="entry name" value="Activating enzymes of the ubiquitin-like proteins"/>
    <property type="match status" value="1"/>
</dbReference>
<dbReference type="GO" id="GO:0005524">
    <property type="term" value="F:ATP binding"/>
    <property type="evidence" value="ECO:0007669"/>
    <property type="project" value="UniProtKB-UniRule"/>
</dbReference>
<feature type="domain" description="THIF-type NAD/FAD binding fold" evidence="8">
    <location>
        <begin position="21"/>
        <end position="421"/>
    </location>
</feature>
<keyword evidence="4 6" id="KW-0547">Nucleotide-binding</keyword>
<keyword evidence="4" id="KW-0833">Ubl conjugation pathway</keyword>
<comment type="subunit">
    <text evidence="4">Heterodimer.</text>
</comment>
<dbReference type="GO" id="GO:0016925">
    <property type="term" value="P:protein sumoylation"/>
    <property type="evidence" value="ECO:0007669"/>
    <property type="project" value="UniProtKB-UniRule"/>
</dbReference>
<dbReference type="InterPro" id="IPR019572">
    <property type="entry name" value="UBA_E1_SCCH"/>
</dbReference>
<dbReference type="UniPathway" id="UPA00143"/>
<dbReference type="Pfam" id="PF00899">
    <property type="entry name" value="ThiF"/>
    <property type="match status" value="1"/>
</dbReference>
<dbReference type="RefSeq" id="XP_002141011.1">
    <property type="nucleotide sequence ID" value="XM_002140975.1"/>
</dbReference>
<dbReference type="InterPro" id="IPR030661">
    <property type="entry name" value="Uba2"/>
</dbReference>
<evidence type="ECO:0000259" key="8">
    <source>
        <dbReference type="Pfam" id="PF00899"/>
    </source>
</evidence>
<evidence type="ECO:0000256" key="2">
    <source>
        <dbReference type="ARBA" id="ARBA00005673"/>
    </source>
</evidence>
<dbReference type="GO" id="GO:0005737">
    <property type="term" value="C:cytoplasm"/>
    <property type="evidence" value="ECO:0007669"/>
    <property type="project" value="TreeGrafter"/>
</dbReference>
<evidence type="ECO:0000313" key="12">
    <source>
        <dbReference type="Proteomes" id="UP000001460"/>
    </source>
</evidence>
<evidence type="ECO:0000256" key="5">
    <source>
        <dbReference type="PIRSR" id="PIRSR039133-1"/>
    </source>
</evidence>
<dbReference type="Gene3D" id="3.10.290.20">
    <property type="entry name" value="Ubiquitin-like 2 activating enzyme e1b. Chain: B, domain 3"/>
    <property type="match status" value="1"/>
</dbReference>
<dbReference type="OMA" id="TPSEHIH"/>
<dbReference type="AlphaFoldDB" id="B6AEP5"/>
<feature type="binding site" evidence="7">
    <location>
        <position position="461"/>
    </location>
    <ligand>
        <name>Zn(2+)</name>
        <dbReference type="ChEBI" id="CHEBI:29105"/>
    </ligand>
</feature>
<dbReference type="InterPro" id="IPR028077">
    <property type="entry name" value="UAE_UbL_dom"/>
</dbReference>
<gene>
    <name evidence="11" type="ORF">CMU_013370</name>
</gene>
<name>B6AEP5_CRYMR</name>
<feature type="binding site" evidence="7">
    <location>
        <position position="173"/>
    </location>
    <ligand>
        <name>Zn(2+)</name>
        <dbReference type="ChEBI" id="CHEBI:29105"/>
    </ligand>
</feature>
<keyword evidence="3" id="KW-0436">Ligase</keyword>
<keyword evidence="12" id="KW-1185">Reference proteome</keyword>
<evidence type="ECO:0000256" key="4">
    <source>
        <dbReference type="PIRNR" id="PIRNR039133"/>
    </source>
</evidence>
<keyword evidence="4 6" id="KW-0067">ATP-binding</keyword>
<proteinExistence type="inferred from homology"/>
<dbReference type="STRING" id="441375.B6AEP5"/>
<dbReference type="OrthoDB" id="10252231at2759"/>
<dbReference type="Gene3D" id="1.10.10.2660">
    <property type="entry name" value="Ubiquitin-activating enzyme E1, SCCH domain"/>
    <property type="match status" value="1"/>
</dbReference>
<feature type="binding site" evidence="7">
    <location>
        <position position="464"/>
    </location>
    <ligand>
        <name>Zn(2+)</name>
        <dbReference type="ChEBI" id="CHEBI:29105"/>
    </ligand>
</feature>
<accession>B6AEP5</accession>
<feature type="active site" description="Glycyl thioester intermediate" evidence="5">
    <location>
        <position position="185"/>
    </location>
</feature>
<comment type="pathway">
    <text evidence="4">Protein modification; protein sumoylation.</text>
</comment>
<keyword evidence="4 7" id="KW-0862">Zinc</keyword>
<evidence type="ECO:0000259" key="10">
    <source>
        <dbReference type="Pfam" id="PF14732"/>
    </source>
</evidence>
<evidence type="ECO:0000259" key="9">
    <source>
        <dbReference type="Pfam" id="PF10585"/>
    </source>
</evidence>
<evidence type="ECO:0000313" key="11">
    <source>
        <dbReference type="EMBL" id="EEA06662.1"/>
    </source>
</evidence>
<dbReference type="PANTHER" id="PTHR10953">
    <property type="entry name" value="UBIQUITIN-ACTIVATING ENZYME E1"/>
    <property type="match status" value="1"/>
</dbReference>
<feature type="binding site" evidence="7">
    <location>
        <position position="170"/>
    </location>
    <ligand>
        <name>Zn(2+)</name>
        <dbReference type="ChEBI" id="CHEBI:29105"/>
    </ligand>
</feature>
<feature type="binding site" evidence="6">
    <location>
        <begin position="60"/>
        <end position="63"/>
    </location>
    <ligand>
        <name>ATP</name>
        <dbReference type="ChEBI" id="CHEBI:30616"/>
    </ligand>
</feature>
<evidence type="ECO:0000256" key="1">
    <source>
        <dbReference type="ARBA" id="ARBA00004906"/>
    </source>
</evidence>
<evidence type="ECO:0000256" key="7">
    <source>
        <dbReference type="PIRSR" id="PIRSR039133-3"/>
    </source>
</evidence>
<dbReference type="InterPro" id="IPR042063">
    <property type="entry name" value="Ubi_acti_E1_SCCH"/>
</dbReference>
<dbReference type="Pfam" id="PF14732">
    <property type="entry name" value="UAE_UbL"/>
    <property type="match status" value="1"/>
</dbReference>
<reference evidence="11" key="1">
    <citation type="submission" date="2008-06" db="EMBL/GenBank/DDBJ databases">
        <authorList>
            <person name="Lorenzi H."/>
            <person name="Inman J."/>
            <person name="Miller J."/>
            <person name="Schobel S."/>
            <person name="Amedeo P."/>
            <person name="Caler E.V."/>
            <person name="da Silva J."/>
        </authorList>
    </citation>
    <scope>NUCLEOTIDE SEQUENCE [LARGE SCALE GENOMIC DNA]</scope>
    <source>
        <strain evidence="11">RN66</strain>
    </source>
</reference>
<dbReference type="GO" id="GO:0016567">
    <property type="term" value="P:protein ubiquitination"/>
    <property type="evidence" value="ECO:0007669"/>
    <property type="project" value="UniProtKB-UniPathway"/>
</dbReference>
<dbReference type="GeneID" id="6996130"/>
<comment type="pathway">
    <text evidence="1">Protein modification; protein ubiquitination.</text>
</comment>
<dbReference type="eggNOG" id="KOG2013">
    <property type="taxonomic scope" value="Eukaryota"/>
</dbReference>
<feature type="binding site" evidence="6">
    <location>
        <position position="52"/>
    </location>
    <ligand>
        <name>ATP</name>
        <dbReference type="ChEBI" id="CHEBI:30616"/>
    </ligand>
</feature>
<dbReference type="VEuPathDB" id="CryptoDB:CMU_013370"/>
<dbReference type="UniPathway" id="UPA00886"/>
<dbReference type="Proteomes" id="UP000001460">
    <property type="component" value="Unassembled WGS sequence"/>
</dbReference>
<dbReference type="Pfam" id="PF10585">
    <property type="entry name" value="UBA_E1_SCCH"/>
    <property type="match status" value="1"/>
</dbReference>
<feature type="binding site" evidence="6">
    <location>
        <begin position="28"/>
        <end position="33"/>
    </location>
    <ligand>
        <name>ATP</name>
        <dbReference type="ChEBI" id="CHEBI:30616"/>
    </ligand>
</feature>
<evidence type="ECO:0000256" key="6">
    <source>
        <dbReference type="PIRSR" id="PIRSR039133-2"/>
    </source>
</evidence>
<sequence>MGEFDNVKSIVGNDIFSLIPTYPILVVGGGGIGCEVIKCLALCGFLNITIIDLDTIDISNLNRQFLFRRKHVGKSKSIVVANEGNEISKNCRYKSNDESKINIIGLVGNIKDYNADFFSQFKVVLNALDNVDARRYVNRLCLSSGVKLIDAGSAGYNGQVHPIIPRETTCYECRPPPVPKSYAVCTIRSTPEKPEHCITWSKYLFELAFGLRTKTRTNSENLLNDMAAHIQFPLDEEVSEIKIRRYAEKIFNYLFHDEIVKSCENKQLWEEKKRELPKPLHWNAEMIFGERWKENLNEKTQCKFADNTVIPSQRVLSIFEYAKMFYHSIEKLLSEKYDEIGTSSMEFDKDNEVCMEFVTASCNLRCYNFNIPLQSYWTCQSIAGSIIPAVASTNAIVAGVQVLQLLMLMSRDLTIKKENLIENNIGNKSNYGKSRFVWIKNNPMGRYLLCPEELEQSSSRCLACSQQLVTVTIRSFSKWTLQQFVKDILSRHLGLIDPFIEFDQKCIWDPDEMEQGKFLQTSGQKTLQEWKFMNGKILTVTDYSQGEFQCDVLVQIDELLSDMSNTEVFLNNTADEPYKIVIGSLKSADRNKLLNDIEGSESDIDEIAINTINQSHKRQKIDETDNELSIRQVRQKIDQNST</sequence>
<feature type="binding site" evidence="6">
    <location>
        <begin position="129"/>
        <end position="134"/>
    </location>
    <ligand>
        <name>ATP</name>
        <dbReference type="ChEBI" id="CHEBI:30616"/>
    </ligand>
</feature>
<dbReference type="GO" id="GO:0031510">
    <property type="term" value="C:SUMO activating enzyme complex"/>
    <property type="evidence" value="ECO:0007669"/>
    <property type="project" value="UniProtKB-UniRule"/>
</dbReference>
<dbReference type="InterPro" id="IPR035985">
    <property type="entry name" value="Ubiquitin-activating_enz"/>
</dbReference>
<dbReference type="InterPro" id="IPR045886">
    <property type="entry name" value="ThiF/MoeB/HesA"/>
</dbReference>
<feature type="domain" description="Ubiquitin/SUMO-activating enzyme ubiquitin-like" evidence="10">
    <location>
        <begin position="475"/>
        <end position="558"/>
    </location>
</feature>
<evidence type="ECO:0000256" key="3">
    <source>
        <dbReference type="ARBA" id="ARBA00022598"/>
    </source>
</evidence>
<dbReference type="Gene3D" id="3.40.50.720">
    <property type="entry name" value="NAD(P)-binding Rossmann-like Domain"/>
    <property type="match status" value="1"/>
</dbReference>
<comment type="similarity">
    <text evidence="2 4">Belongs to the ubiquitin-activating E1 family.</text>
</comment>